<dbReference type="InterPro" id="IPR037004">
    <property type="entry name" value="Exonuc_VII_ssu_sf"/>
</dbReference>
<accession>A0AB39UWX3</accession>
<evidence type="ECO:0000256" key="7">
    <source>
        <dbReference type="ARBA" id="ARBA00022723"/>
    </source>
</evidence>
<organism evidence="15">
    <name type="scientific">Thermohahella caldifontis</name>
    <dbReference type="NCBI Taxonomy" id="3142973"/>
    <lineage>
        <taxon>Bacteria</taxon>
        <taxon>Pseudomonadati</taxon>
        <taxon>Pseudomonadota</taxon>
        <taxon>Gammaproteobacteria</taxon>
        <taxon>Oceanospirillales</taxon>
        <taxon>Hahellaceae</taxon>
        <taxon>Thermohahella</taxon>
    </lineage>
</organism>
<evidence type="ECO:0000256" key="10">
    <source>
        <dbReference type="ARBA" id="ARBA00022842"/>
    </source>
</evidence>
<dbReference type="InterPro" id="IPR000092">
    <property type="entry name" value="Polyprenyl_synt"/>
</dbReference>
<comment type="cofactor">
    <cofactor evidence="1">
        <name>Mg(2+)</name>
        <dbReference type="ChEBI" id="CHEBI:18420"/>
    </cofactor>
</comment>
<dbReference type="PANTHER" id="PTHR43281:SF1">
    <property type="entry name" value="FARNESYL DIPHOSPHATE SYNTHASE"/>
    <property type="match status" value="1"/>
</dbReference>
<keyword evidence="5 13" id="KW-0808">Transferase</keyword>
<keyword evidence="6 12" id="KW-0540">Nuclease</keyword>
<reference evidence="15" key="1">
    <citation type="submission" date="2024-05" db="EMBL/GenBank/DDBJ databases">
        <title>Genome sequencing of novel strain.</title>
        <authorList>
            <person name="Ganbat D."/>
            <person name="Ganbat S."/>
            <person name="Lee S.-J."/>
        </authorList>
    </citation>
    <scope>NUCLEOTIDE SEQUENCE</scope>
    <source>
        <strain evidence="15">SMD15-11</strain>
    </source>
</reference>
<evidence type="ECO:0000256" key="12">
    <source>
        <dbReference type="HAMAP-Rule" id="MF_00337"/>
    </source>
</evidence>
<comment type="subunit">
    <text evidence="12">Heterooligomer composed of large and small subunits.</text>
</comment>
<dbReference type="Pfam" id="PF02609">
    <property type="entry name" value="Exonuc_VII_S"/>
    <property type="match status" value="1"/>
</dbReference>
<dbReference type="FunFam" id="1.10.600.10:FF:000001">
    <property type="entry name" value="Geranylgeranyl diphosphate synthase"/>
    <property type="match status" value="1"/>
</dbReference>
<evidence type="ECO:0000256" key="11">
    <source>
        <dbReference type="ARBA" id="ARBA00023229"/>
    </source>
</evidence>
<dbReference type="GO" id="GO:0005737">
    <property type="term" value="C:cytoplasm"/>
    <property type="evidence" value="ECO:0007669"/>
    <property type="project" value="UniProtKB-SubCell"/>
</dbReference>
<dbReference type="Gene3D" id="1.10.287.1040">
    <property type="entry name" value="Exonuclease VII, small subunit"/>
    <property type="match status" value="1"/>
</dbReference>
<dbReference type="InterPro" id="IPR008949">
    <property type="entry name" value="Isoprenoid_synthase_dom_sf"/>
</dbReference>
<dbReference type="InterPro" id="IPR053378">
    <property type="entry name" value="Prenyl_diphosphate_synthase"/>
</dbReference>
<sequence length="381" mass="41511">MAETPDFETALAQLEGIVRALEQGDLKLEEALERFETGVHLSRLCQDALRAAELRVEKLLADDPDTSGTTDGPEDLPPSPPIPSLRRMPKMTSHSETLAHWRQQIDRRLEQHLETLPAGTLRDAMHYALTGPGKRVRPLLAMATADVLNGRAEDALDAACALEMIHTYSLVHDDLPAMDDDALRRGRPTCHIRFDEATAILAGDALLTLAFEVLGRQPGPAARHLGMVTVLARASGAAGMVAGQAWDMEATGRNVDLDTLKRIHRHKTGALIQASLVMGALAANADQPLQDQMAQLGDCLGLAFQIQDDILDEVSDTETLGKAAGHDREQNKSTYVRLLGLDGARREADRLMKDARRILDGINAADTPLARLIDDLAQRNH</sequence>
<dbReference type="Pfam" id="PF00348">
    <property type="entry name" value="polyprenyl_synt"/>
    <property type="match status" value="1"/>
</dbReference>
<proteinExistence type="inferred from homology"/>
<dbReference type="PANTHER" id="PTHR43281">
    <property type="entry name" value="FARNESYL DIPHOSPHATE SYNTHASE"/>
    <property type="match status" value="1"/>
</dbReference>
<evidence type="ECO:0000256" key="14">
    <source>
        <dbReference type="SAM" id="MobiDB-lite"/>
    </source>
</evidence>
<dbReference type="Gene3D" id="1.10.600.10">
    <property type="entry name" value="Farnesyl Diphosphate Synthase"/>
    <property type="match status" value="1"/>
</dbReference>
<dbReference type="EC" id="3.1.11.6" evidence="12"/>
<name>A0AB39UWX3_9GAMM</name>
<dbReference type="GO" id="GO:0008855">
    <property type="term" value="F:exodeoxyribonuclease VII activity"/>
    <property type="evidence" value="ECO:0007669"/>
    <property type="project" value="UniProtKB-UniRule"/>
</dbReference>
<keyword evidence="10" id="KW-0460">Magnesium</keyword>
<evidence type="ECO:0000256" key="13">
    <source>
        <dbReference type="RuleBase" id="RU004466"/>
    </source>
</evidence>
<dbReference type="InterPro" id="IPR033749">
    <property type="entry name" value="Polyprenyl_synt_CS"/>
</dbReference>
<keyword evidence="11" id="KW-0414">Isoprene biosynthesis</keyword>
<keyword evidence="9 12" id="KW-0269">Exonuclease</keyword>
<evidence type="ECO:0000256" key="9">
    <source>
        <dbReference type="ARBA" id="ARBA00022839"/>
    </source>
</evidence>
<dbReference type="PROSITE" id="PS00723">
    <property type="entry name" value="POLYPRENYL_SYNTHASE_1"/>
    <property type="match status" value="1"/>
</dbReference>
<dbReference type="HAMAP" id="MF_00337">
    <property type="entry name" value="Exonuc_7_S"/>
    <property type="match status" value="1"/>
</dbReference>
<dbReference type="GO" id="GO:0009318">
    <property type="term" value="C:exodeoxyribonuclease VII complex"/>
    <property type="evidence" value="ECO:0007669"/>
    <property type="project" value="UniProtKB-UniRule"/>
</dbReference>
<evidence type="ECO:0000256" key="4">
    <source>
        <dbReference type="ARBA" id="ARBA00022490"/>
    </source>
</evidence>
<dbReference type="InterPro" id="IPR003761">
    <property type="entry name" value="Exonuc_VII_S"/>
</dbReference>
<keyword evidence="7" id="KW-0479">Metal-binding</keyword>
<keyword evidence="8 12" id="KW-0378">Hydrolase</keyword>
<dbReference type="EMBL" id="CP154858">
    <property type="protein sequence ID" value="XDT72456.1"/>
    <property type="molecule type" value="Genomic_DNA"/>
</dbReference>
<dbReference type="GO" id="GO:0006308">
    <property type="term" value="P:DNA catabolic process"/>
    <property type="evidence" value="ECO:0007669"/>
    <property type="project" value="UniProtKB-UniRule"/>
</dbReference>
<evidence type="ECO:0000256" key="8">
    <source>
        <dbReference type="ARBA" id="ARBA00022801"/>
    </source>
</evidence>
<dbReference type="SFLD" id="SFLDG01017">
    <property type="entry name" value="Polyprenyl_Transferase_Like"/>
    <property type="match status" value="1"/>
</dbReference>
<dbReference type="PROSITE" id="PS00444">
    <property type="entry name" value="POLYPRENYL_SYNTHASE_2"/>
    <property type="match status" value="1"/>
</dbReference>
<dbReference type="SUPFAM" id="SSF48576">
    <property type="entry name" value="Terpenoid synthases"/>
    <property type="match status" value="1"/>
</dbReference>
<comment type="similarity">
    <text evidence="3 12">Belongs to the XseB family.</text>
</comment>
<protein>
    <recommendedName>
        <fullName evidence="12">Exodeoxyribonuclease 7 small subunit</fullName>
        <ecNumber evidence="12">3.1.11.6</ecNumber>
    </recommendedName>
    <alternativeName>
        <fullName evidence="12">Exodeoxyribonuclease VII small subunit</fullName>
        <shortName evidence="12">Exonuclease VII small subunit</shortName>
    </alternativeName>
</protein>
<evidence type="ECO:0000256" key="6">
    <source>
        <dbReference type="ARBA" id="ARBA00022722"/>
    </source>
</evidence>
<dbReference type="RefSeq" id="WP_369601463.1">
    <property type="nucleotide sequence ID" value="NZ_CP154858.1"/>
</dbReference>
<keyword evidence="4 12" id="KW-0963">Cytoplasm</keyword>
<comment type="catalytic activity">
    <reaction evidence="12">
        <text>Exonucleolytic cleavage in either 5'- to 3'- or 3'- to 5'-direction to yield nucleoside 5'-phosphates.</text>
        <dbReference type="EC" id="3.1.11.6"/>
    </reaction>
</comment>
<comment type="subcellular location">
    <subcellularLocation>
        <location evidence="12">Cytoplasm</location>
    </subcellularLocation>
</comment>
<dbReference type="AlphaFoldDB" id="A0AB39UWX3"/>
<dbReference type="SUPFAM" id="SSF116842">
    <property type="entry name" value="XseB-like"/>
    <property type="match status" value="1"/>
</dbReference>
<comment type="function">
    <text evidence="12">Bidirectionally degrades single-stranded DNA into large acid-insoluble oligonucleotides, which are then degraded further into small acid-soluble oligonucleotides.</text>
</comment>
<comment type="similarity">
    <text evidence="2 13">Belongs to the FPP/GGPP synthase family.</text>
</comment>
<dbReference type="GO" id="GO:0008654">
    <property type="term" value="P:phospholipid biosynthetic process"/>
    <property type="evidence" value="ECO:0007669"/>
    <property type="project" value="UniProtKB-ARBA"/>
</dbReference>
<dbReference type="GO" id="GO:0016114">
    <property type="term" value="P:terpenoid biosynthetic process"/>
    <property type="evidence" value="ECO:0007669"/>
    <property type="project" value="UniProtKB-ARBA"/>
</dbReference>
<evidence type="ECO:0000256" key="3">
    <source>
        <dbReference type="ARBA" id="ARBA00009998"/>
    </source>
</evidence>
<dbReference type="NCBIfam" id="TIGR01280">
    <property type="entry name" value="xseB"/>
    <property type="match status" value="1"/>
</dbReference>
<dbReference type="GO" id="GO:0046872">
    <property type="term" value="F:metal ion binding"/>
    <property type="evidence" value="ECO:0007669"/>
    <property type="project" value="UniProtKB-KW"/>
</dbReference>
<feature type="region of interest" description="Disordered" evidence="14">
    <location>
        <begin position="61"/>
        <end position="88"/>
    </location>
</feature>
<evidence type="ECO:0000256" key="5">
    <source>
        <dbReference type="ARBA" id="ARBA00022679"/>
    </source>
</evidence>
<dbReference type="SFLD" id="SFLDS00005">
    <property type="entry name" value="Isoprenoid_Synthase_Type_I"/>
    <property type="match status" value="1"/>
</dbReference>
<evidence type="ECO:0000256" key="1">
    <source>
        <dbReference type="ARBA" id="ARBA00001946"/>
    </source>
</evidence>
<evidence type="ECO:0000313" key="15">
    <source>
        <dbReference type="EMBL" id="XDT72456.1"/>
    </source>
</evidence>
<dbReference type="CDD" id="cd00685">
    <property type="entry name" value="Trans_IPPS_HT"/>
    <property type="match status" value="1"/>
</dbReference>
<dbReference type="KEGG" id="tcd:AAIA72_00260"/>
<gene>
    <name evidence="12 15" type="primary">xseB</name>
    <name evidence="15" type="ORF">AAIA72_00260</name>
</gene>
<dbReference type="GO" id="GO:0004659">
    <property type="term" value="F:prenyltransferase activity"/>
    <property type="evidence" value="ECO:0007669"/>
    <property type="project" value="InterPro"/>
</dbReference>
<dbReference type="NCBIfam" id="NF045485">
    <property type="entry name" value="FPPsyn"/>
    <property type="match status" value="1"/>
</dbReference>
<evidence type="ECO:0000256" key="2">
    <source>
        <dbReference type="ARBA" id="ARBA00006706"/>
    </source>
</evidence>